<organism evidence="14">
    <name type="scientific">Cyprideis torosa</name>
    <dbReference type="NCBI Taxonomy" id="163714"/>
    <lineage>
        <taxon>Eukaryota</taxon>
        <taxon>Metazoa</taxon>
        <taxon>Ecdysozoa</taxon>
        <taxon>Arthropoda</taxon>
        <taxon>Crustacea</taxon>
        <taxon>Oligostraca</taxon>
        <taxon>Ostracoda</taxon>
        <taxon>Podocopa</taxon>
        <taxon>Podocopida</taxon>
        <taxon>Cytherocopina</taxon>
        <taxon>Cytheroidea</taxon>
        <taxon>Cytherideidae</taxon>
        <taxon>Cyprideis</taxon>
    </lineage>
</organism>
<evidence type="ECO:0000256" key="9">
    <source>
        <dbReference type="ARBA" id="ARBA00023235"/>
    </source>
</evidence>
<feature type="non-terminal residue" evidence="14">
    <location>
        <position position="202"/>
    </location>
</feature>
<evidence type="ECO:0000256" key="3">
    <source>
        <dbReference type="ARBA" id="ARBA00009736"/>
    </source>
</evidence>
<dbReference type="EMBL" id="OB669621">
    <property type="protein sequence ID" value="CAD7234728.1"/>
    <property type="molecule type" value="Genomic_DNA"/>
</dbReference>
<evidence type="ECO:0000256" key="5">
    <source>
        <dbReference type="ARBA" id="ARBA00012730"/>
    </source>
</evidence>
<keyword evidence="7 12" id="KW-0479">Metal-binding</keyword>
<evidence type="ECO:0000256" key="8">
    <source>
        <dbReference type="ARBA" id="ARBA00022842"/>
    </source>
</evidence>
<evidence type="ECO:0000313" key="14">
    <source>
        <dbReference type="EMBL" id="CAD7234728.1"/>
    </source>
</evidence>
<evidence type="ECO:0000256" key="1">
    <source>
        <dbReference type="ARBA" id="ARBA00004496"/>
    </source>
</evidence>
<keyword evidence="6 13" id="KW-0963">Cytoplasm</keyword>
<feature type="binding site" evidence="12">
    <location>
        <position position="13"/>
    </location>
    <ligand>
        <name>Mg(2+)</name>
        <dbReference type="ChEBI" id="CHEBI:18420"/>
        <label>1</label>
    </ligand>
</feature>
<feature type="binding site" evidence="11">
    <location>
        <position position="143"/>
    </location>
    <ligand>
        <name>alpha-D-mannose 1-phosphate</name>
        <dbReference type="ChEBI" id="CHEBI:58409"/>
    </ligand>
</feature>
<name>A0A7R8WTF9_9CRUS</name>
<evidence type="ECO:0000256" key="10">
    <source>
        <dbReference type="PIRSR" id="PIRSR605002-1"/>
    </source>
</evidence>
<dbReference type="UniPathway" id="UPA00126">
    <property type="reaction ID" value="UER00424"/>
</dbReference>
<dbReference type="GO" id="GO:0009298">
    <property type="term" value="P:GDP-mannose biosynthetic process"/>
    <property type="evidence" value="ECO:0007669"/>
    <property type="project" value="UniProtKB-UniPathway"/>
</dbReference>
<feature type="binding site" evidence="11">
    <location>
        <position position="181"/>
    </location>
    <ligand>
        <name>alpha-D-mannose 1-phosphate</name>
        <dbReference type="ChEBI" id="CHEBI:58409"/>
    </ligand>
</feature>
<evidence type="ECO:0000256" key="11">
    <source>
        <dbReference type="PIRSR" id="PIRSR605002-2"/>
    </source>
</evidence>
<feature type="active site" description="Nucleophile" evidence="10">
    <location>
        <position position="11"/>
    </location>
</feature>
<dbReference type="CDD" id="cd02585">
    <property type="entry name" value="HAD_PMM"/>
    <property type="match status" value="1"/>
</dbReference>
<reference evidence="14" key="1">
    <citation type="submission" date="2020-11" db="EMBL/GenBank/DDBJ databases">
        <authorList>
            <person name="Tran Van P."/>
        </authorList>
    </citation>
    <scope>NUCLEOTIDE SEQUENCE</scope>
</reference>
<dbReference type="PANTHER" id="PTHR10466">
    <property type="entry name" value="PHOSPHOMANNOMUTASE"/>
    <property type="match status" value="1"/>
</dbReference>
<comment type="cofactor">
    <cofactor evidence="12">
        <name>Mg(2+)</name>
        <dbReference type="ChEBI" id="CHEBI:18420"/>
    </cofactor>
</comment>
<dbReference type="AlphaFoldDB" id="A0A7R8WTF9"/>
<evidence type="ECO:0000256" key="13">
    <source>
        <dbReference type="RuleBase" id="RU361118"/>
    </source>
</evidence>
<dbReference type="GO" id="GO:0006013">
    <property type="term" value="P:mannose metabolic process"/>
    <property type="evidence" value="ECO:0007669"/>
    <property type="project" value="TreeGrafter"/>
</dbReference>
<protein>
    <recommendedName>
        <fullName evidence="5 13">Phosphomannomutase</fullName>
        <ecNumber evidence="5 13">5.4.2.8</ecNumber>
    </recommendedName>
</protein>
<feature type="binding site" evidence="11">
    <location>
        <position position="20"/>
    </location>
    <ligand>
        <name>alpha-D-mannose 1-phosphate</name>
        <dbReference type="ChEBI" id="CHEBI:58409"/>
    </ligand>
</feature>
<dbReference type="InterPro" id="IPR006379">
    <property type="entry name" value="HAD-SF_hydro_IIB"/>
</dbReference>
<evidence type="ECO:0000256" key="4">
    <source>
        <dbReference type="ARBA" id="ARBA00011738"/>
    </source>
</evidence>
<feature type="binding site" evidence="11">
    <location>
        <position position="136"/>
    </location>
    <ligand>
        <name>alpha-D-mannose 1-phosphate</name>
        <dbReference type="ChEBI" id="CHEBI:58409"/>
    </ligand>
</feature>
<comment type="similarity">
    <text evidence="3 13">Belongs to the eukaryotic PMM family.</text>
</comment>
<dbReference type="InterPro" id="IPR005002">
    <property type="entry name" value="PMM"/>
</dbReference>
<dbReference type="PANTHER" id="PTHR10466:SF0">
    <property type="entry name" value="PHOSPHOMANNOMUTASE"/>
    <property type="match status" value="1"/>
</dbReference>
<dbReference type="Gene3D" id="3.30.1240.20">
    <property type="match status" value="1"/>
</dbReference>
<feature type="binding site" evidence="11">
    <location>
        <position position="125"/>
    </location>
    <ligand>
        <name>alpha-D-mannose 1-phosphate</name>
        <dbReference type="ChEBI" id="CHEBI:58409"/>
    </ligand>
</feature>
<dbReference type="FunFam" id="3.30.1240.20:FF:000001">
    <property type="entry name" value="Phosphomannomutase"/>
    <property type="match status" value="1"/>
</dbReference>
<comment type="pathway">
    <text evidence="2 13">Nucleotide-sugar biosynthesis; GDP-alpha-D-mannose biosynthesis; alpha-D-mannose 1-phosphate from D-fructose 6-phosphate: step 2/2.</text>
</comment>
<evidence type="ECO:0000256" key="7">
    <source>
        <dbReference type="ARBA" id="ARBA00022723"/>
    </source>
</evidence>
<proteinExistence type="inferred from homology"/>
<gene>
    <name evidence="14" type="ORF">CTOB1V02_LOCUS12544</name>
</gene>
<feature type="active site" description="Proton donor/acceptor" evidence="10">
    <location>
        <position position="13"/>
    </location>
</feature>
<evidence type="ECO:0000256" key="6">
    <source>
        <dbReference type="ARBA" id="ARBA00022490"/>
    </source>
</evidence>
<evidence type="ECO:0000256" key="2">
    <source>
        <dbReference type="ARBA" id="ARBA00004699"/>
    </source>
</evidence>
<keyword evidence="8 12" id="KW-0460">Magnesium</keyword>
<comment type="subunit">
    <text evidence="4 13">Homodimer.</text>
</comment>
<dbReference type="GO" id="GO:0005829">
    <property type="term" value="C:cytosol"/>
    <property type="evidence" value="ECO:0007669"/>
    <property type="project" value="TreeGrafter"/>
</dbReference>
<dbReference type="GO" id="GO:0006487">
    <property type="term" value="P:protein N-linked glycosylation"/>
    <property type="evidence" value="ECO:0007669"/>
    <property type="project" value="TreeGrafter"/>
</dbReference>
<dbReference type="EC" id="5.4.2.8" evidence="5 13"/>
<dbReference type="Gene3D" id="3.40.50.1000">
    <property type="entry name" value="HAD superfamily/HAD-like"/>
    <property type="match status" value="1"/>
</dbReference>
<dbReference type="NCBIfam" id="TIGR01484">
    <property type="entry name" value="HAD-SF-IIB"/>
    <property type="match status" value="1"/>
</dbReference>
<comment type="catalytic activity">
    <reaction evidence="13">
        <text>alpha-D-mannose 1-phosphate = D-mannose 6-phosphate</text>
        <dbReference type="Rhea" id="RHEA:11140"/>
        <dbReference type="ChEBI" id="CHEBI:58409"/>
        <dbReference type="ChEBI" id="CHEBI:58735"/>
        <dbReference type="EC" id="5.4.2.8"/>
    </reaction>
</comment>
<comment type="subcellular location">
    <subcellularLocation>
        <location evidence="1 13">Cytoplasm</location>
    </subcellularLocation>
</comment>
<dbReference type="InterPro" id="IPR023214">
    <property type="entry name" value="HAD_sf"/>
</dbReference>
<dbReference type="InterPro" id="IPR036412">
    <property type="entry name" value="HAD-like_sf"/>
</dbReference>
<dbReference type="GO" id="GO:0046872">
    <property type="term" value="F:metal ion binding"/>
    <property type="evidence" value="ECO:0007669"/>
    <property type="project" value="UniProtKB-KW"/>
</dbReference>
<feature type="binding site" evidence="11">
    <location>
        <position position="183"/>
    </location>
    <ligand>
        <name>alpha-D-mannose 1-phosphate</name>
        <dbReference type="ChEBI" id="CHEBI:58409"/>
    </ligand>
</feature>
<accession>A0A7R8WTF9</accession>
<keyword evidence="9 13" id="KW-0413">Isomerase</keyword>
<dbReference type="SUPFAM" id="SSF56784">
    <property type="entry name" value="HAD-like"/>
    <property type="match status" value="1"/>
</dbReference>
<evidence type="ECO:0000256" key="12">
    <source>
        <dbReference type="PIRSR" id="PIRSR605002-3"/>
    </source>
</evidence>
<feature type="binding site" evidence="12">
    <location>
        <position position="11"/>
    </location>
    <ligand>
        <name>Mg(2+)</name>
        <dbReference type="ChEBI" id="CHEBI:18420"/>
        <label>1</label>
    </ligand>
</feature>
<dbReference type="InterPro" id="IPR043169">
    <property type="entry name" value="PMM_cap"/>
</dbReference>
<sequence length="202" mass="22859">MDKEKILCLFDVDGTLTPARQSVDPDMDRFLQNIREKVMVGIVSGSDLPKLEEQLSSPLGSVLDRFPYVFPENGAAAFKNGALVRHESISDALGDHVLTRIVNFCLRYIADLDIPKKRGTFIEYRKAQLNISPVGRNCSQAEREEFNAFDKEHKVREKFVQALQKEFTDVPLEFAIGGQISIDAYPVGWDKRYCLQFLEGEG</sequence>
<dbReference type="GO" id="GO:0004615">
    <property type="term" value="F:phosphomannomutase activity"/>
    <property type="evidence" value="ECO:0007669"/>
    <property type="project" value="UniProtKB-EC"/>
</dbReference>
<comment type="function">
    <text evidence="13">Involved in the synthesis of the GDP-mannose and dolichol-phosphate-mannose required for a number of critical mannosyl transfer reactions.</text>
</comment>
<dbReference type="OrthoDB" id="10264771at2759"/>
<dbReference type="Pfam" id="PF03332">
    <property type="entry name" value="PMM"/>
    <property type="match status" value="1"/>
</dbReference>